<proteinExistence type="predicted"/>
<sequence length="235" mass="25873">MSNTQASDNVPEPKEVLTDYDTNNNNSMEAVGYYNQGKLYPQTLDGTTYVPGVTLLNGGTIRQSLQGQPLPLASVPNQYTQANGQVIDESDVHPALRSQIPNSYFSQSEFTHGPPNAYNPVPRQAYRASQVSSLSSGFGDGDIIMPPPNVMAKPPVSQATDTNINIRPFSWMSRTTGLDRKRDTVSTMKSEGPPRFLPVDSWVDQQKERTERAGSREEVPMVPAQFVVMQQTGYS</sequence>
<evidence type="ECO:0000313" key="1">
    <source>
        <dbReference type="EMBL" id="KAJ2970118.1"/>
    </source>
</evidence>
<comment type="caution">
    <text evidence="1">The sequence shown here is derived from an EMBL/GenBank/DDBJ whole genome shotgun (WGS) entry which is preliminary data.</text>
</comment>
<organism evidence="1 2">
    <name type="scientific">Xylaria curta</name>
    <dbReference type="NCBI Taxonomy" id="42375"/>
    <lineage>
        <taxon>Eukaryota</taxon>
        <taxon>Fungi</taxon>
        <taxon>Dikarya</taxon>
        <taxon>Ascomycota</taxon>
        <taxon>Pezizomycotina</taxon>
        <taxon>Sordariomycetes</taxon>
        <taxon>Xylariomycetidae</taxon>
        <taxon>Xylariales</taxon>
        <taxon>Xylariaceae</taxon>
        <taxon>Xylaria</taxon>
    </lineage>
</organism>
<dbReference type="EMBL" id="JAPDGR010003775">
    <property type="protein sequence ID" value="KAJ2970118.1"/>
    <property type="molecule type" value="Genomic_DNA"/>
</dbReference>
<name>A0ACC1MUD5_9PEZI</name>
<protein>
    <submittedName>
        <fullName evidence="1">Uncharacterized protein</fullName>
    </submittedName>
</protein>
<keyword evidence="2" id="KW-1185">Reference proteome</keyword>
<reference evidence="1" key="1">
    <citation type="submission" date="2022-10" db="EMBL/GenBank/DDBJ databases">
        <title>Genome Sequence of Xylaria curta.</title>
        <authorList>
            <person name="Buettner E."/>
        </authorList>
    </citation>
    <scope>NUCLEOTIDE SEQUENCE</scope>
    <source>
        <strain evidence="1">Babe10</strain>
    </source>
</reference>
<accession>A0ACC1MUD5</accession>
<dbReference type="Proteomes" id="UP001143856">
    <property type="component" value="Unassembled WGS sequence"/>
</dbReference>
<gene>
    <name evidence="1" type="ORF">NUW58_g9793</name>
</gene>
<evidence type="ECO:0000313" key="2">
    <source>
        <dbReference type="Proteomes" id="UP001143856"/>
    </source>
</evidence>